<proteinExistence type="predicted"/>
<evidence type="ECO:0000313" key="2">
    <source>
        <dbReference type="Proteomes" id="UP001597545"/>
    </source>
</evidence>
<accession>A0ABW5KME9</accession>
<comment type="caution">
    <text evidence="1">The sequence shown here is derived from an EMBL/GenBank/DDBJ whole genome shotgun (WGS) entry which is preliminary data.</text>
</comment>
<name>A0ABW5KME9_9SPHI</name>
<evidence type="ECO:0000313" key="1">
    <source>
        <dbReference type="EMBL" id="MFD2548905.1"/>
    </source>
</evidence>
<reference evidence="2" key="1">
    <citation type="journal article" date="2019" name="Int. J. Syst. Evol. Microbiol.">
        <title>The Global Catalogue of Microorganisms (GCM) 10K type strain sequencing project: providing services to taxonomists for standard genome sequencing and annotation.</title>
        <authorList>
            <consortium name="The Broad Institute Genomics Platform"/>
            <consortium name="The Broad Institute Genome Sequencing Center for Infectious Disease"/>
            <person name="Wu L."/>
            <person name="Ma J."/>
        </authorList>
    </citation>
    <scope>NUCLEOTIDE SEQUENCE [LARGE SCALE GENOMIC DNA]</scope>
    <source>
        <strain evidence="2">KCTC 42662</strain>
    </source>
</reference>
<dbReference type="PROSITE" id="PS51257">
    <property type="entry name" value="PROKAR_LIPOPROTEIN"/>
    <property type="match status" value="1"/>
</dbReference>
<protein>
    <recommendedName>
        <fullName evidence="3">Lipoprotein</fullName>
    </recommendedName>
</protein>
<gene>
    <name evidence="1" type="ORF">ACFSR5_14745</name>
</gene>
<sequence length="142" mass="15974">MKNFILLFTAAAFLSCQGPSTENKSKPDSSKLTRIGGEKDENGCLTAAGYTWSKVKKDCIRPWEGTITMNVTDTSSNFETAAFVFIDSVKQQAEVFLKEEKEGVVLDRVSPHLFANETYKLTQEAHCWSLVHNNKTVYQEKK</sequence>
<organism evidence="1 2">
    <name type="scientific">Sphingobacterium suaedae</name>
    <dbReference type="NCBI Taxonomy" id="1686402"/>
    <lineage>
        <taxon>Bacteria</taxon>
        <taxon>Pseudomonadati</taxon>
        <taxon>Bacteroidota</taxon>
        <taxon>Sphingobacteriia</taxon>
        <taxon>Sphingobacteriales</taxon>
        <taxon>Sphingobacteriaceae</taxon>
        <taxon>Sphingobacterium</taxon>
    </lineage>
</organism>
<dbReference type="EMBL" id="JBHULR010000006">
    <property type="protein sequence ID" value="MFD2548905.1"/>
    <property type="molecule type" value="Genomic_DNA"/>
</dbReference>
<dbReference type="Proteomes" id="UP001597545">
    <property type="component" value="Unassembled WGS sequence"/>
</dbReference>
<evidence type="ECO:0008006" key="3">
    <source>
        <dbReference type="Google" id="ProtNLM"/>
    </source>
</evidence>
<keyword evidence="2" id="KW-1185">Reference proteome</keyword>
<dbReference type="RefSeq" id="WP_380905138.1">
    <property type="nucleotide sequence ID" value="NZ_JBHUEG010000005.1"/>
</dbReference>